<dbReference type="EMBL" id="MLJW01000063">
    <property type="protein sequence ID" value="OIR03729.1"/>
    <property type="molecule type" value="Genomic_DNA"/>
</dbReference>
<reference evidence="1" key="1">
    <citation type="submission" date="2016-10" db="EMBL/GenBank/DDBJ databases">
        <title>Sequence of Gallionella enrichment culture.</title>
        <authorList>
            <person name="Poehlein A."/>
            <person name="Muehling M."/>
            <person name="Daniel R."/>
        </authorList>
    </citation>
    <scope>NUCLEOTIDE SEQUENCE</scope>
</reference>
<sequence length="151" mass="17024">MRLRHLAFLLASSAALFAGGQQIVRVWTNYRDAAYFDRIGEYFGGREHHSGRMVLRSQPEHRAGFYFLVRITEPKAVPAGSRWVLDVILPDHKHAKTFTYALPQGQTEPVALLGLTGPDWPGPKVHPLAWHVQLVGPDGRVLLTKSSFLWE</sequence>
<proteinExistence type="predicted"/>
<name>A0A1J5S5L0_9ZZZZ</name>
<organism evidence="1">
    <name type="scientific">mine drainage metagenome</name>
    <dbReference type="NCBI Taxonomy" id="410659"/>
    <lineage>
        <taxon>unclassified sequences</taxon>
        <taxon>metagenomes</taxon>
        <taxon>ecological metagenomes</taxon>
    </lineage>
</organism>
<gene>
    <name evidence="1" type="ORF">GALL_141460</name>
</gene>
<accession>A0A1J5S5L0</accession>
<protein>
    <submittedName>
        <fullName evidence="1">Uncharacterized protein</fullName>
    </submittedName>
</protein>
<dbReference type="AlphaFoldDB" id="A0A1J5S5L0"/>
<comment type="caution">
    <text evidence="1">The sequence shown here is derived from an EMBL/GenBank/DDBJ whole genome shotgun (WGS) entry which is preliminary data.</text>
</comment>
<evidence type="ECO:0000313" key="1">
    <source>
        <dbReference type="EMBL" id="OIR03729.1"/>
    </source>
</evidence>